<dbReference type="InterPro" id="IPR011006">
    <property type="entry name" value="CheY-like_superfamily"/>
</dbReference>
<evidence type="ECO:0000256" key="2">
    <source>
        <dbReference type="PROSITE-ProRule" id="PRU00169"/>
    </source>
</evidence>
<dbReference type="PROSITE" id="PS50110">
    <property type="entry name" value="RESPONSE_REGULATORY"/>
    <property type="match status" value="1"/>
</dbReference>
<dbReference type="Proteomes" id="UP000245125">
    <property type="component" value="Unassembled WGS sequence"/>
</dbReference>
<feature type="domain" description="Response regulatory" evidence="3">
    <location>
        <begin position="18"/>
        <end position="133"/>
    </location>
</feature>
<organism evidence="4 5">
    <name type="scientific">Candidatus Sulfobium mesophilum</name>
    <dbReference type="NCBI Taxonomy" id="2016548"/>
    <lineage>
        <taxon>Bacteria</taxon>
        <taxon>Pseudomonadati</taxon>
        <taxon>Nitrospirota</taxon>
        <taxon>Nitrospiria</taxon>
        <taxon>Nitrospirales</taxon>
        <taxon>Nitrospiraceae</taxon>
        <taxon>Candidatus Sulfobium</taxon>
    </lineage>
</organism>
<proteinExistence type="predicted"/>
<evidence type="ECO:0000313" key="5">
    <source>
        <dbReference type="Proteomes" id="UP000245125"/>
    </source>
</evidence>
<reference evidence="5" key="1">
    <citation type="submission" date="2018-03" db="EMBL/GenBank/DDBJ databases">
        <authorList>
            <person name="Zecchin S."/>
        </authorList>
    </citation>
    <scope>NUCLEOTIDE SEQUENCE [LARGE SCALE GENOMIC DNA]</scope>
</reference>
<dbReference type="Gene3D" id="3.40.50.2300">
    <property type="match status" value="1"/>
</dbReference>
<dbReference type="Pfam" id="PF00072">
    <property type="entry name" value="Response_reg"/>
    <property type="match status" value="1"/>
</dbReference>
<accession>A0A2U3QEY0</accession>
<dbReference type="EMBL" id="OUUY01000035">
    <property type="protein sequence ID" value="SPP99905.1"/>
    <property type="molecule type" value="Genomic_DNA"/>
</dbReference>
<feature type="modified residue" description="4-aspartylphosphate" evidence="2">
    <location>
        <position position="67"/>
    </location>
</feature>
<keyword evidence="5" id="KW-1185">Reference proteome</keyword>
<dbReference type="InterPro" id="IPR001789">
    <property type="entry name" value="Sig_transdc_resp-reg_receiver"/>
</dbReference>
<dbReference type="PANTHER" id="PTHR44591">
    <property type="entry name" value="STRESS RESPONSE REGULATOR PROTEIN 1"/>
    <property type="match status" value="1"/>
</dbReference>
<keyword evidence="1 2" id="KW-0597">Phosphoprotein</keyword>
<evidence type="ECO:0000256" key="1">
    <source>
        <dbReference type="ARBA" id="ARBA00022553"/>
    </source>
</evidence>
<evidence type="ECO:0000259" key="3">
    <source>
        <dbReference type="PROSITE" id="PS50110"/>
    </source>
</evidence>
<dbReference type="PANTHER" id="PTHR44591:SF3">
    <property type="entry name" value="RESPONSE REGULATORY DOMAIN-CONTAINING PROTEIN"/>
    <property type="match status" value="1"/>
</dbReference>
<dbReference type="AlphaFoldDB" id="A0A2U3QEY0"/>
<gene>
    <name evidence="4" type="ORF">NBG4_130028</name>
</gene>
<name>A0A2U3QEY0_9BACT</name>
<dbReference type="GO" id="GO:0000160">
    <property type="term" value="P:phosphorelay signal transduction system"/>
    <property type="evidence" value="ECO:0007669"/>
    <property type="project" value="InterPro"/>
</dbReference>
<dbReference type="InterPro" id="IPR050595">
    <property type="entry name" value="Bact_response_regulator"/>
</dbReference>
<evidence type="ECO:0000313" key="4">
    <source>
        <dbReference type="EMBL" id="SPP99905.1"/>
    </source>
</evidence>
<sequence>MKFYKNGTEIADHFSVKKILILDRSPFIRYLLTRTLQSDVTSVVTVPNIDRAVAAVREEPQDLFFLDMQALHNASMGDTLKSFKELSPRTKIIMMAETYPGDQEFRQLDEMMDVFIPKPFFPSDIRRLAGQAMGLGQYYWDRFETLEETKTSPKRRWERIPTKETIHFTVSTLQRGDESASLTGDVINRSPAGLGMLTGFPIVAGNLVMFSNGSELHEGIVTWSRKVDDTTYSAGIFFV</sequence>
<protein>
    <recommendedName>
        <fullName evidence="3">Response regulatory domain-containing protein</fullName>
    </recommendedName>
</protein>
<dbReference type="SUPFAM" id="SSF52172">
    <property type="entry name" value="CheY-like"/>
    <property type="match status" value="1"/>
</dbReference>